<accession>A0A0G1KN76</accession>
<protein>
    <recommendedName>
        <fullName evidence="6 7">Ribonuclease P protein component</fullName>
        <shortName evidence="6">RNase P protein</shortName>
        <shortName evidence="6">RNaseP protein</shortName>
        <ecNumber evidence="6 7">3.1.26.5</ecNumber>
    </recommendedName>
    <alternativeName>
        <fullName evidence="6">Protein C5</fullName>
    </alternativeName>
</protein>
<dbReference type="GO" id="GO:0000049">
    <property type="term" value="F:tRNA binding"/>
    <property type="evidence" value="ECO:0007669"/>
    <property type="project" value="UniProtKB-UniRule"/>
</dbReference>
<evidence type="ECO:0000256" key="5">
    <source>
        <dbReference type="ARBA" id="ARBA00022884"/>
    </source>
</evidence>
<dbReference type="Gene3D" id="3.30.230.10">
    <property type="match status" value="1"/>
</dbReference>
<dbReference type="Pfam" id="PF00825">
    <property type="entry name" value="Ribonuclease_P"/>
    <property type="match status" value="1"/>
</dbReference>
<comment type="function">
    <text evidence="6">RNaseP catalyzes the removal of the 5'-leader sequence from pre-tRNA to produce the mature 5'-terminus. It can also cleave other RNA substrates such as 4.5S RNA. The protein component plays an auxiliary but essential role in vivo by binding to the 5'-leader sequence and broadening the substrate specificity of the ribozyme.</text>
</comment>
<organism evidence="8 9">
    <name type="scientific">candidate division WWE3 bacterium GW2011_GWC2_44_9</name>
    <dbReference type="NCBI Taxonomy" id="1619125"/>
    <lineage>
        <taxon>Bacteria</taxon>
        <taxon>Katanobacteria</taxon>
    </lineage>
</organism>
<keyword evidence="2 6" id="KW-0540">Nuclease</keyword>
<evidence type="ECO:0000313" key="8">
    <source>
        <dbReference type="EMBL" id="KKT85101.1"/>
    </source>
</evidence>
<dbReference type="SUPFAM" id="SSF54211">
    <property type="entry name" value="Ribosomal protein S5 domain 2-like"/>
    <property type="match status" value="1"/>
</dbReference>
<dbReference type="NCBIfam" id="TIGR00188">
    <property type="entry name" value="rnpA"/>
    <property type="match status" value="1"/>
</dbReference>
<evidence type="ECO:0000256" key="6">
    <source>
        <dbReference type="HAMAP-Rule" id="MF_00227"/>
    </source>
</evidence>
<dbReference type="GO" id="GO:0001682">
    <property type="term" value="P:tRNA 5'-leader removal"/>
    <property type="evidence" value="ECO:0007669"/>
    <property type="project" value="UniProtKB-UniRule"/>
</dbReference>
<comment type="subunit">
    <text evidence="6">Consists of a catalytic RNA component (M1 or rnpB) and a protein subunit.</text>
</comment>
<dbReference type="InterPro" id="IPR000100">
    <property type="entry name" value="RNase_P"/>
</dbReference>
<evidence type="ECO:0000313" key="9">
    <source>
        <dbReference type="Proteomes" id="UP000034504"/>
    </source>
</evidence>
<evidence type="ECO:0000256" key="3">
    <source>
        <dbReference type="ARBA" id="ARBA00022759"/>
    </source>
</evidence>
<keyword evidence="5 6" id="KW-0694">RNA-binding</keyword>
<keyword evidence="4 6" id="KW-0378">Hydrolase</keyword>
<dbReference type="HAMAP" id="MF_00227">
    <property type="entry name" value="RNase_P"/>
    <property type="match status" value="1"/>
</dbReference>
<proteinExistence type="inferred from homology"/>
<evidence type="ECO:0000256" key="2">
    <source>
        <dbReference type="ARBA" id="ARBA00022722"/>
    </source>
</evidence>
<reference evidence="8 9" key="1">
    <citation type="journal article" date="2015" name="Nature">
        <title>rRNA introns, odd ribosomes, and small enigmatic genomes across a large radiation of phyla.</title>
        <authorList>
            <person name="Brown C.T."/>
            <person name="Hug L.A."/>
            <person name="Thomas B.C."/>
            <person name="Sharon I."/>
            <person name="Castelle C.J."/>
            <person name="Singh A."/>
            <person name="Wilkins M.J."/>
            <person name="Williams K.H."/>
            <person name="Banfield J.F."/>
        </authorList>
    </citation>
    <scope>NUCLEOTIDE SEQUENCE [LARGE SCALE GENOMIC DNA]</scope>
</reference>
<keyword evidence="1 6" id="KW-0819">tRNA processing</keyword>
<dbReference type="InterPro" id="IPR014721">
    <property type="entry name" value="Ribsml_uS5_D2-typ_fold_subgr"/>
</dbReference>
<keyword evidence="3 6" id="KW-0255">Endonuclease</keyword>
<evidence type="ECO:0000256" key="1">
    <source>
        <dbReference type="ARBA" id="ARBA00022694"/>
    </source>
</evidence>
<evidence type="ECO:0000256" key="7">
    <source>
        <dbReference type="NCBIfam" id="TIGR00188"/>
    </source>
</evidence>
<name>A0A0G1KN76_UNCKA</name>
<dbReference type="Proteomes" id="UP000034504">
    <property type="component" value="Unassembled WGS sequence"/>
</dbReference>
<dbReference type="PATRIC" id="fig|1619125.3.peg.92"/>
<dbReference type="GO" id="GO:0030677">
    <property type="term" value="C:ribonuclease P complex"/>
    <property type="evidence" value="ECO:0007669"/>
    <property type="project" value="TreeGrafter"/>
</dbReference>
<dbReference type="GO" id="GO:0004526">
    <property type="term" value="F:ribonuclease P activity"/>
    <property type="evidence" value="ECO:0007669"/>
    <property type="project" value="UniProtKB-UniRule"/>
</dbReference>
<evidence type="ECO:0000256" key="4">
    <source>
        <dbReference type="ARBA" id="ARBA00022801"/>
    </source>
</evidence>
<dbReference type="EC" id="3.1.26.5" evidence="6 7"/>
<dbReference type="PANTHER" id="PTHR33992">
    <property type="entry name" value="RIBONUCLEASE P PROTEIN COMPONENT"/>
    <property type="match status" value="1"/>
</dbReference>
<dbReference type="EMBL" id="LCJU01000003">
    <property type="protein sequence ID" value="KKT85101.1"/>
    <property type="molecule type" value="Genomic_DNA"/>
</dbReference>
<comment type="catalytic activity">
    <reaction evidence="6">
        <text>Endonucleolytic cleavage of RNA, removing 5'-extranucleotides from tRNA precursor.</text>
        <dbReference type="EC" id="3.1.26.5"/>
    </reaction>
</comment>
<dbReference type="PANTHER" id="PTHR33992:SF1">
    <property type="entry name" value="RIBONUCLEASE P PROTEIN COMPONENT"/>
    <property type="match status" value="1"/>
</dbReference>
<comment type="caution">
    <text evidence="8">The sequence shown here is derived from an EMBL/GenBank/DDBJ whole genome shotgun (WGS) entry which is preliminary data.</text>
</comment>
<gene>
    <name evidence="6" type="primary">rnpA</name>
    <name evidence="8" type="ORF">UW82_C0003G0019</name>
</gene>
<sequence>MLAKNNRIRTRFEFDKVRKFGRQYKSRFFYMYAVRVQEFNGVWDIGEETRVGFIVSNKFDKSAVVRNKVKRRFRECLRANFAQVSRGWWIVFHPRKLSLEAEYAEICADIAKVLQELPVSR</sequence>
<comment type="similarity">
    <text evidence="6">Belongs to the RnpA family.</text>
</comment>
<dbReference type="InterPro" id="IPR020568">
    <property type="entry name" value="Ribosomal_Su5_D2-typ_SF"/>
</dbReference>
<dbReference type="AlphaFoldDB" id="A0A0G1KN76"/>
<dbReference type="GO" id="GO:0042781">
    <property type="term" value="F:3'-tRNA processing endoribonuclease activity"/>
    <property type="evidence" value="ECO:0007669"/>
    <property type="project" value="TreeGrafter"/>
</dbReference>